<evidence type="ECO:0000313" key="11">
    <source>
        <dbReference type="Proteomes" id="UP001174909"/>
    </source>
</evidence>
<feature type="compositionally biased region" description="Pro residues" evidence="8">
    <location>
        <begin position="185"/>
        <end position="195"/>
    </location>
</feature>
<feature type="region of interest" description="Disordered" evidence="8">
    <location>
        <begin position="230"/>
        <end position="259"/>
    </location>
</feature>
<dbReference type="Gene3D" id="3.80.10.10">
    <property type="entry name" value="Ribonuclease Inhibitor"/>
    <property type="match status" value="1"/>
</dbReference>
<dbReference type="InterPro" id="IPR001611">
    <property type="entry name" value="Leu-rich_rpt"/>
</dbReference>
<sequence length="259" mass="29082">MPRLTAELVAEAPQFTNAVKDWEIDLRGNKIAVIENLGATLDQFDTIDLSDNEIKKLEGFPLLKRLKSILLSNNKICRVADGLEQCLPKLETLVLTNNNLDKLEDLEQLATVTTLQYLCLLRNQVTHRPNYRLYVIHKIPQLRVLDFKRIRQKEREQAKRAYGEKKPAEPRKSKTFVPGATQKTLPPPPPQPSGPSPREVARIREAIANAKSLDEVQQLEAMLKAGQIPGDVVTSNHHGGTHSQARGGGYEMEEEEVEG</sequence>
<dbReference type="FunFam" id="3.80.10.10:FF:000026">
    <property type="entry name" value="U2 small nuclear ribonucleoprotein A"/>
    <property type="match status" value="1"/>
</dbReference>
<evidence type="ECO:0000313" key="10">
    <source>
        <dbReference type="EMBL" id="CAI8028386.1"/>
    </source>
</evidence>
<dbReference type="PROSITE" id="PS51450">
    <property type="entry name" value="LRR"/>
    <property type="match status" value="2"/>
</dbReference>
<keyword evidence="10" id="KW-0687">Ribonucleoprotein</keyword>
<gene>
    <name evidence="10" type="ORF">GBAR_LOCUS16199</name>
</gene>
<keyword evidence="2" id="KW-0433">Leucine-rich repeat</keyword>
<dbReference type="PANTHER" id="PTHR10552:SF6">
    <property type="entry name" value="U2 SMALL NUCLEAR RIBONUCLEOPROTEIN A"/>
    <property type="match status" value="1"/>
</dbReference>
<dbReference type="AlphaFoldDB" id="A0AA35SGV4"/>
<evidence type="ECO:0000256" key="5">
    <source>
        <dbReference type="ARBA" id="ARBA00023187"/>
    </source>
</evidence>
<dbReference type="GO" id="GO:0030620">
    <property type="term" value="F:U2 snRNA binding"/>
    <property type="evidence" value="ECO:0007669"/>
    <property type="project" value="InterPro"/>
</dbReference>
<comment type="similarity">
    <text evidence="7">Belongs to the U2 small nuclear ribonucleoprotein A family.</text>
</comment>
<feature type="domain" description="U2A'/phosphoprotein 32 family A C-terminal" evidence="9">
    <location>
        <begin position="128"/>
        <end position="146"/>
    </location>
</feature>
<evidence type="ECO:0000256" key="7">
    <source>
        <dbReference type="ARBA" id="ARBA00024196"/>
    </source>
</evidence>
<feature type="region of interest" description="Disordered" evidence="8">
    <location>
        <begin position="156"/>
        <end position="202"/>
    </location>
</feature>
<keyword evidence="4" id="KW-0677">Repeat</keyword>
<dbReference type="InterPro" id="IPR044640">
    <property type="entry name" value="RU2A"/>
</dbReference>
<accession>A0AA35SGV4</accession>
<dbReference type="InterPro" id="IPR032675">
    <property type="entry name" value="LRR_dom_sf"/>
</dbReference>
<keyword evidence="3" id="KW-0747">Spliceosome</keyword>
<evidence type="ECO:0000256" key="6">
    <source>
        <dbReference type="ARBA" id="ARBA00023242"/>
    </source>
</evidence>
<dbReference type="SMART" id="SM00446">
    <property type="entry name" value="LRRcap"/>
    <property type="match status" value="1"/>
</dbReference>
<dbReference type="GO" id="GO:0000398">
    <property type="term" value="P:mRNA splicing, via spliceosome"/>
    <property type="evidence" value="ECO:0007669"/>
    <property type="project" value="InterPro"/>
</dbReference>
<organism evidence="10 11">
    <name type="scientific">Geodia barretti</name>
    <name type="common">Barrett's horny sponge</name>
    <dbReference type="NCBI Taxonomy" id="519541"/>
    <lineage>
        <taxon>Eukaryota</taxon>
        <taxon>Metazoa</taxon>
        <taxon>Porifera</taxon>
        <taxon>Demospongiae</taxon>
        <taxon>Heteroscleromorpha</taxon>
        <taxon>Tetractinellida</taxon>
        <taxon>Astrophorina</taxon>
        <taxon>Geodiidae</taxon>
        <taxon>Geodia</taxon>
    </lineage>
</organism>
<dbReference type="SMART" id="SM00365">
    <property type="entry name" value="LRR_SD22"/>
    <property type="match status" value="4"/>
</dbReference>
<evidence type="ECO:0000256" key="8">
    <source>
        <dbReference type="SAM" id="MobiDB-lite"/>
    </source>
</evidence>
<protein>
    <submittedName>
        <fullName evidence="10">U2 small nuclear ribonucleoprotein A</fullName>
    </submittedName>
</protein>
<dbReference type="SUPFAM" id="SSF52058">
    <property type="entry name" value="L domain-like"/>
    <property type="match status" value="1"/>
</dbReference>
<evidence type="ECO:0000256" key="1">
    <source>
        <dbReference type="ARBA" id="ARBA00004123"/>
    </source>
</evidence>
<keyword evidence="11" id="KW-1185">Reference proteome</keyword>
<dbReference type="EMBL" id="CASHTH010002329">
    <property type="protein sequence ID" value="CAI8028386.1"/>
    <property type="molecule type" value="Genomic_DNA"/>
</dbReference>
<evidence type="ECO:0000256" key="2">
    <source>
        <dbReference type="ARBA" id="ARBA00022614"/>
    </source>
</evidence>
<comment type="subcellular location">
    <subcellularLocation>
        <location evidence="1">Nucleus</location>
    </subcellularLocation>
</comment>
<name>A0AA35SGV4_GEOBA</name>
<dbReference type="InterPro" id="IPR003603">
    <property type="entry name" value="U2A'_phosphoprotein32A_C"/>
</dbReference>
<reference evidence="10" key="1">
    <citation type="submission" date="2023-03" db="EMBL/GenBank/DDBJ databases">
        <authorList>
            <person name="Steffen K."/>
            <person name="Cardenas P."/>
        </authorList>
    </citation>
    <scope>NUCLEOTIDE SEQUENCE</scope>
</reference>
<comment type="caution">
    <text evidence="10">The sequence shown here is derived from an EMBL/GenBank/DDBJ whole genome shotgun (WGS) entry which is preliminary data.</text>
</comment>
<feature type="compositionally biased region" description="Basic and acidic residues" evidence="8">
    <location>
        <begin position="156"/>
        <end position="172"/>
    </location>
</feature>
<keyword evidence="3" id="KW-0507">mRNA processing</keyword>
<keyword evidence="6" id="KW-0539">Nucleus</keyword>
<evidence type="ECO:0000256" key="3">
    <source>
        <dbReference type="ARBA" id="ARBA00022728"/>
    </source>
</evidence>
<dbReference type="GO" id="GO:0005686">
    <property type="term" value="C:U2 snRNP"/>
    <property type="evidence" value="ECO:0007669"/>
    <property type="project" value="TreeGrafter"/>
</dbReference>
<dbReference type="Pfam" id="PF14580">
    <property type="entry name" value="LRR_9"/>
    <property type="match status" value="1"/>
</dbReference>
<dbReference type="GO" id="GO:0005681">
    <property type="term" value="C:spliceosomal complex"/>
    <property type="evidence" value="ECO:0007669"/>
    <property type="project" value="UniProtKB-KW"/>
</dbReference>
<dbReference type="PANTHER" id="PTHR10552">
    <property type="entry name" value="U2 SMALL NUCLEAR RIBONUCLEOPROTEIN A"/>
    <property type="match status" value="1"/>
</dbReference>
<evidence type="ECO:0000259" key="9">
    <source>
        <dbReference type="SMART" id="SM00446"/>
    </source>
</evidence>
<keyword evidence="5" id="KW-0508">mRNA splicing</keyword>
<evidence type="ECO:0000256" key="4">
    <source>
        <dbReference type="ARBA" id="ARBA00022737"/>
    </source>
</evidence>
<proteinExistence type="inferred from homology"/>
<dbReference type="Proteomes" id="UP001174909">
    <property type="component" value="Unassembled WGS sequence"/>
</dbReference>
<feature type="compositionally biased region" description="Polar residues" evidence="8">
    <location>
        <begin position="233"/>
        <end position="244"/>
    </location>
</feature>